<evidence type="ECO:0000313" key="8">
    <source>
        <dbReference type="EMBL" id="TKK71041.1"/>
    </source>
</evidence>
<evidence type="ECO:0000256" key="1">
    <source>
        <dbReference type="ARBA" id="ARBA00004442"/>
    </source>
</evidence>
<evidence type="ECO:0000259" key="6">
    <source>
        <dbReference type="Pfam" id="PF07980"/>
    </source>
</evidence>
<comment type="similarity">
    <text evidence="2">Belongs to the SusD family.</text>
</comment>
<keyword evidence="5" id="KW-0998">Cell outer membrane</keyword>
<dbReference type="Pfam" id="PF07980">
    <property type="entry name" value="SusD_RagB"/>
    <property type="match status" value="1"/>
</dbReference>
<dbReference type="Gene3D" id="1.25.40.390">
    <property type="match status" value="1"/>
</dbReference>
<reference evidence="8 9" key="1">
    <citation type="submission" date="2019-05" db="EMBL/GenBank/DDBJ databases">
        <title>Panacibacter sp. strain 17mud1-8 Genome sequencing and assembly.</title>
        <authorList>
            <person name="Chhetri G."/>
        </authorList>
    </citation>
    <scope>NUCLEOTIDE SEQUENCE [LARGE SCALE GENOMIC DNA]</scope>
    <source>
        <strain evidence="8 9">17mud1-8</strain>
    </source>
</reference>
<dbReference type="GO" id="GO:0009279">
    <property type="term" value="C:cell outer membrane"/>
    <property type="evidence" value="ECO:0007669"/>
    <property type="project" value="UniProtKB-SubCell"/>
</dbReference>
<protein>
    <submittedName>
        <fullName evidence="8">RagB/SusD family nutrient uptake outer membrane protein</fullName>
    </submittedName>
</protein>
<evidence type="ECO:0000256" key="4">
    <source>
        <dbReference type="ARBA" id="ARBA00023136"/>
    </source>
</evidence>
<evidence type="ECO:0000313" key="9">
    <source>
        <dbReference type="Proteomes" id="UP000305848"/>
    </source>
</evidence>
<accession>A0A4U3L711</accession>
<organism evidence="8 9">
    <name type="scientific">Ilyomonas limi</name>
    <dbReference type="NCBI Taxonomy" id="2575867"/>
    <lineage>
        <taxon>Bacteria</taxon>
        <taxon>Pseudomonadati</taxon>
        <taxon>Bacteroidota</taxon>
        <taxon>Chitinophagia</taxon>
        <taxon>Chitinophagales</taxon>
        <taxon>Chitinophagaceae</taxon>
        <taxon>Ilyomonas</taxon>
    </lineage>
</organism>
<keyword evidence="3" id="KW-0732">Signal</keyword>
<dbReference type="InterPro" id="IPR033985">
    <property type="entry name" value="SusD-like_N"/>
</dbReference>
<dbReference type="RefSeq" id="WP_137260640.1">
    <property type="nucleotide sequence ID" value="NZ_SZQL01000002.1"/>
</dbReference>
<evidence type="ECO:0000256" key="2">
    <source>
        <dbReference type="ARBA" id="ARBA00006275"/>
    </source>
</evidence>
<evidence type="ECO:0000256" key="5">
    <source>
        <dbReference type="ARBA" id="ARBA00023237"/>
    </source>
</evidence>
<feature type="domain" description="SusD-like N-terminal" evidence="7">
    <location>
        <begin position="23"/>
        <end position="225"/>
    </location>
</feature>
<comment type="subcellular location">
    <subcellularLocation>
        <location evidence="1">Cell outer membrane</location>
    </subcellularLocation>
</comment>
<comment type="caution">
    <text evidence="8">The sequence shown here is derived from an EMBL/GenBank/DDBJ whole genome shotgun (WGS) entry which is preliminary data.</text>
</comment>
<evidence type="ECO:0000259" key="7">
    <source>
        <dbReference type="Pfam" id="PF14322"/>
    </source>
</evidence>
<evidence type="ECO:0000256" key="3">
    <source>
        <dbReference type="ARBA" id="ARBA00022729"/>
    </source>
</evidence>
<dbReference type="AlphaFoldDB" id="A0A4U3L711"/>
<dbReference type="Proteomes" id="UP000305848">
    <property type="component" value="Unassembled WGS sequence"/>
</dbReference>
<dbReference type="Pfam" id="PF14322">
    <property type="entry name" value="SusD-like_3"/>
    <property type="match status" value="1"/>
</dbReference>
<name>A0A4U3L711_9BACT</name>
<feature type="domain" description="RagB/SusD" evidence="6">
    <location>
        <begin position="346"/>
        <end position="500"/>
    </location>
</feature>
<proteinExistence type="inferred from homology"/>
<dbReference type="OrthoDB" id="993981at2"/>
<dbReference type="SUPFAM" id="SSF48452">
    <property type="entry name" value="TPR-like"/>
    <property type="match status" value="1"/>
</dbReference>
<dbReference type="InterPro" id="IPR011990">
    <property type="entry name" value="TPR-like_helical_dom_sf"/>
</dbReference>
<dbReference type="InterPro" id="IPR012944">
    <property type="entry name" value="SusD_RagB_dom"/>
</dbReference>
<dbReference type="CDD" id="cd08977">
    <property type="entry name" value="SusD"/>
    <property type="match status" value="1"/>
</dbReference>
<keyword evidence="9" id="KW-1185">Reference proteome</keyword>
<keyword evidence="4" id="KW-0472">Membrane</keyword>
<sequence>MKNFSIILCIAIFTLVQVSCKKDFLDKTDPTKINTDLFYKDAKEVQQAVDGVYGTLQSIANNQWLFNELPSDNTTIDFNPGDRGQAPSIEAFEFYNWNSGTGNINSMYISHYNAIYNANNTLAKMQGAALSDSLKAVYEGQLKFIRAYLYFELTQYFGDVILITEPLQQPSDAYAYVRKPQDTVYAQIETDLKEAAAELPVTYPSTDVGRVTKGAALTLLGKVYLTKKQYSDAIGTLSQVLQLGYSLVPNYADVFDPQKKNGPESIFEIQYQGGNDLGEWSSFIYTFAPRLSADAVTGWPQSNPGGWNIPTNDIINSYEDGDVRKAASVGLDFKSPVTGDVVPYIKKYDHPHTIYGRTDDNWPVLRYADVLLMLAEAINEQSGPTSEAYNYLNAVRSRAGLKPVSALGQQEFRDKVLHERRVELAFENWRWFDLKRTMTAQQLTDFLNAYGAKEKANPTVQRQGIPYANTDYVFDAFEALYPLPNDELLINNKLTQNPGY</sequence>
<gene>
    <name evidence="8" type="ORF">FC093_05030</name>
</gene>
<dbReference type="EMBL" id="SZQL01000002">
    <property type="protein sequence ID" value="TKK71041.1"/>
    <property type="molecule type" value="Genomic_DNA"/>
</dbReference>